<evidence type="ECO:0000313" key="1">
    <source>
        <dbReference type="EMBL" id="MPC74193.1"/>
    </source>
</evidence>
<keyword evidence="2" id="KW-1185">Reference proteome</keyword>
<accession>A0A5B7HW63</accession>
<gene>
    <name evidence="1" type="ORF">E2C01_068543</name>
</gene>
<proteinExistence type="predicted"/>
<name>A0A5B7HW63_PORTR</name>
<evidence type="ECO:0000313" key="2">
    <source>
        <dbReference type="Proteomes" id="UP000324222"/>
    </source>
</evidence>
<protein>
    <submittedName>
        <fullName evidence="1">Uncharacterized protein</fullName>
    </submittedName>
</protein>
<reference evidence="1 2" key="1">
    <citation type="submission" date="2019-05" db="EMBL/GenBank/DDBJ databases">
        <title>Another draft genome of Portunus trituberculatus and its Hox gene families provides insights of decapod evolution.</title>
        <authorList>
            <person name="Jeong J.-H."/>
            <person name="Song I."/>
            <person name="Kim S."/>
            <person name="Choi T."/>
            <person name="Kim D."/>
            <person name="Ryu S."/>
            <person name="Kim W."/>
        </authorList>
    </citation>
    <scope>NUCLEOTIDE SEQUENCE [LARGE SCALE GENOMIC DNA]</scope>
    <source>
        <tissue evidence="1">Muscle</tissue>
    </source>
</reference>
<sequence>MQPYLIFPCCGQCEGESRPRKTPAAPRHQHNPQGVSGCLMGCHRIARGRAGGWCQQGQQGWQRRQVRPWTGVRQGDR</sequence>
<organism evidence="1 2">
    <name type="scientific">Portunus trituberculatus</name>
    <name type="common">Swimming crab</name>
    <name type="synonym">Neptunus trituberculatus</name>
    <dbReference type="NCBI Taxonomy" id="210409"/>
    <lineage>
        <taxon>Eukaryota</taxon>
        <taxon>Metazoa</taxon>
        <taxon>Ecdysozoa</taxon>
        <taxon>Arthropoda</taxon>
        <taxon>Crustacea</taxon>
        <taxon>Multicrustacea</taxon>
        <taxon>Malacostraca</taxon>
        <taxon>Eumalacostraca</taxon>
        <taxon>Eucarida</taxon>
        <taxon>Decapoda</taxon>
        <taxon>Pleocyemata</taxon>
        <taxon>Brachyura</taxon>
        <taxon>Eubrachyura</taxon>
        <taxon>Portunoidea</taxon>
        <taxon>Portunidae</taxon>
        <taxon>Portuninae</taxon>
        <taxon>Portunus</taxon>
    </lineage>
</organism>
<dbReference type="EMBL" id="VSRR010038429">
    <property type="protein sequence ID" value="MPC74193.1"/>
    <property type="molecule type" value="Genomic_DNA"/>
</dbReference>
<dbReference type="AlphaFoldDB" id="A0A5B7HW63"/>
<dbReference type="Proteomes" id="UP000324222">
    <property type="component" value="Unassembled WGS sequence"/>
</dbReference>
<comment type="caution">
    <text evidence="1">The sequence shown here is derived from an EMBL/GenBank/DDBJ whole genome shotgun (WGS) entry which is preliminary data.</text>
</comment>